<dbReference type="RefSeq" id="WP_380957455.1">
    <property type="nucleotide sequence ID" value="NZ_JBHMDI010000202.1"/>
</dbReference>
<feature type="compositionally biased region" description="Low complexity" evidence="2">
    <location>
        <begin position="495"/>
        <end position="512"/>
    </location>
</feature>
<feature type="non-terminal residue" evidence="4">
    <location>
        <position position="1"/>
    </location>
</feature>
<dbReference type="EMBL" id="JBHMDI010000202">
    <property type="protein sequence ID" value="MFB9352632.1"/>
    <property type="molecule type" value="Genomic_DNA"/>
</dbReference>
<evidence type="ECO:0000256" key="1">
    <source>
        <dbReference type="SAM" id="Coils"/>
    </source>
</evidence>
<organism evidence="4 5">
    <name type="scientific">Streptomyces heliomycini</name>
    <dbReference type="NCBI Taxonomy" id="284032"/>
    <lineage>
        <taxon>Bacteria</taxon>
        <taxon>Bacillati</taxon>
        <taxon>Actinomycetota</taxon>
        <taxon>Actinomycetes</taxon>
        <taxon>Kitasatosporales</taxon>
        <taxon>Streptomycetaceae</taxon>
        <taxon>Streptomyces</taxon>
    </lineage>
</organism>
<dbReference type="Pfam" id="PF07591">
    <property type="entry name" value="PT-HINT"/>
    <property type="match status" value="1"/>
</dbReference>
<feature type="domain" description="Hint" evidence="3">
    <location>
        <begin position="702"/>
        <end position="804"/>
    </location>
</feature>
<proteinExistence type="predicted"/>
<dbReference type="InterPro" id="IPR030934">
    <property type="entry name" value="Intein_C"/>
</dbReference>
<feature type="compositionally biased region" description="Basic and acidic residues" evidence="2">
    <location>
        <begin position="106"/>
        <end position="131"/>
    </location>
</feature>
<feature type="coiled-coil region" evidence="1">
    <location>
        <begin position="433"/>
        <end position="460"/>
    </location>
</feature>
<dbReference type="SMART" id="SM00306">
    <property type="entry name" value="HintN"/>
    <property type="match status" value="1"/>
</dbReference>
<dbReference type="Proteomes" id="UP001589753">
    <property type="component" value="Unassembled WGS sequence"/>
</dbReference>
<feature type="region of interest" description="Disordered" evidence="2">
    <location>
        <begin position="189"/>
        <end position="226"/>
    </location>
</feature>
<feature type="region of interest" description="Disordered" evidence="2">
    <location>
        <begin position="104"/>
        <end position="152"/>
    </location>
</feature>
<evidence type="ECO:0000313" key="5">
    <source>
        <dbReference type="Proteomes" id="UP001589753"/>
    </source>
</evidence>
<reference evidence="4 5" key="1">
    <citation type="submission" date="2024-09" db="EMBL/GenBank/DDBJ databases">
        <authorList>
            <person name="Sun Q."/>
            <person name="Mori K."/>
        </authorList>
    </citation>
    <scope>NUCLEOTIDE SEQUENCE [LARGE SCALE GENOMIC DNA]</scope>
    <source>
        <strain evidence="4 5">JCM 9767</strain>
    </source>
</reference>
<comment type="caution">
    <text evidence="4">The sequence shown here is derived from an EMBL/GenBank/DDBJ whole genome shotgun (WGS) entry which is preliminary data.</text>
</comment>
<keyword evidence="5" id="KW-1185">Reference proteome</keyword>
<feature type="region of interest" description="Disordered" evidence="2">
    <location>
        <begin position="479"/>
        <end position="512"/>
    </location>
</feature>
<accession>A0ABV5LKD5</accession>
<sequence>KKAAVQARNAAQGATKAADAADQAVKAATAAGKAAVSAASAGSNAAAAADAAVLAGQFAGQSSTAAANARAAAASAHRQAAEANRAANAAESLANKAATAAGQARDAARSAAEHARKAADAADDAAEHAGEAAEAATRSTAHANAATEAANAASQAAEQAGDVYALAREVEAEELLVRTNAGIARARDLKAEEEAQEARRTARTEAVQEARRTAEDLARRAQQGTDDEEIARLGRQLALSDLENGRPWLRAAAQNALGEDTAGVVAYVLTGRADAQARDDSADAERLAEESSVKEVRDAAELALNGDAAAVSAFLRQGQYDAGSEAFRVEVARAADAGGPVVREKARQALNTATTDAYRTFLTSTLAEAREQDERVQATQLVDSGTPEVRAAARVALEGPSYLLHQFVETGQYTAQRKDLLALTHQQQVLKLVAEAAQVASEAQADAARAQATAATARKAATEAQGWADKAKKSAAAAERYATQADQHAKDAEASAKQAAESARTARAAAQRADSSARRAAVAAGDATVSAELAQTSAGMAWASANAAKVSAKRAGKSAAEALGAAADAFVAAVKKYREEEEQRRREAVAKKEAAEKQGASPAELYRCGILGCEAAKNPGRWCQHHEAYCDVLALGPSLEAFGERVWEFEKTILGLSELENCAQKGDLWACWELQKDVIMTSKLRGLTLAYRALRQAARGCTQCFVAGTPVLMADGSHKPIEQVRAGDLVRATDPLTGESGARRVTDRIVTRGDKHLTAVTIRGPTGDRGGITATGDHPFWSTSLRTWVAAADLRPGDALRTDSGSTATVLAGHASVQRVTTYGLTVEDLHAFHVVAGRTPVLVHNSECKILVLGVTEHIEDATRNIPNGYNHMDPSLQKVESYLPGGIPYTQWMSLVEDAMRRNQKIAVSLKGFSPPNGTWQQKFDLAVSKGQGSNWRSTEWEMARIEYYYRTEHLDWDNVRFYDDNGKEIPKGSIKPPLRPGQNRE</sequence>
<dbReference type="PANTHER" id="PTHR23242">
    <property type="entry name" value="TRANSCRIPTION FACTOR HOXA13"/>
    <property type="match status" value="1"/>
</dbReference>
<dbReference type="CDD" id="cd00081">
    <property type="entry name" value="Hint"/>
    <property type="match status" value="1"/>
</dbReference>
<dbReference type="Gene3D" id="2.170.16.10">
    <property type="entry name" value="Hedgehog/Intein (Hint) domain"/>
    <property type="match status" value="1"/>
</dbReference>
<dbReference type="SUPFAM" id="SSF51294">
    <property type="entry name" value="Hedgehog/intein (Hint) domain"/>
    <property type="match status" value="1"/>
</dbReference>
<dbReference type="PANTHER" id="PTHR23242:SF9">
    <property type="entry name" value="TRANSCRIPTION FACTOR HOXA13"/>
    <property type="match status" value="1"/>
</dbReference>
<evidence type="ECO:0000256" key="2">
    <source>
        <dbReference type="SAM" id="MobiDB-lite"/>
    </source>
</evidence>
<feature type="compositionally biased region" description="Basic and acidic residues" evidence="2">
    <location>
        <begin position="189"/>
        <end position="219"/>
    </location>
</feature>
<dbReference type="InterPro" id="IPR003587">
    <property type="entry name" value="Hint_dom_N"/>
</dbReference>
<evidence type="ECO:0000313" key="4">
    <source>
        <dbReference type="EMBL" id="MFB9352632.1"/>
    </source>
</evidence>
<dbReference type="InterPro" id="IPR005506">
    <property type="entry name" value="DUF312_ALF"/>
</dbReference>
<dbReference type="NCBIfam" id="TIGR01443">
    <property type="entry name" value="intein_Cterm"/>
    <property type="match status" value="1"/>
</dbReference>
<feature type="compositionally biased region" description="Low complexity" evidence="2">
    <location>
        <begin position="132"/>
        <end position="152"/>
    </location>
</feature>
<dbReference type="Pfam" id="PF03752">
    <property type="entry name" value="ALF"/>
    <property type="match status" value="3"/>
</dbReference>
<name>A0ABV5LKD5_9ACTN</name>
<keyword evidence="1" id="KW-0175">Coiled coil</keyword>
<gene>
    <name evidence="4" type="ORF">ACFFUA_35410</name>
</gene>
<dbReference type="InterPro" id="IPR036844">
    <property type="entry name" value="Hint_dom_sf"/>
</dbReference>
<protein>
    <submittedName>
        <fullName evidence="4">Polymorphic toxin-type HINT domain-containing protein</fullName>
    </submittedName>
</protein>
<evidence type="ECO:0000259" key="3">
    <source>
        <dbReference type="SMART" id="SM00306"/>
    </source>
</evidence>